<evidence type="ECO:0000256" key="16">
    <source>
        <dbReference type="SAM" id="Phobius"/>
    </source>
</evidence>
<keyword evidence="14" id="KW-0325">Glycoprotein</keyword>
<keyword evidence="3" id="KW-0433">Leucine-rich repeat</keyword>
<dbReference type="SUPFAM" id="SSF52047">
    <property type="entry name" value="RNI-like"/>
    <property type="match status" value="1"/>
</dbReference>
<evidence type="ECO:0000313" key="19">
    <source>
        <dbReference type="Proteomes" id="UP001497522"/>
    </source>
</evidence>
<dbReference type="SMART" id="SM00220">
    <property type="entry name" value="S_TKc"/>
    <property type="match status" value="1"/>
</dbReference>
<dbReference type="PANTHER" id="PTHR27000:SF803">
    <property type="entry name" value="RECEPTOR-LIKE PROTEIN 45"/>
    <property type="match status" value="1"/>
</dbReference>
<keyword evidence="9" id="KW-0418">Kinase</keyword>
<keyword evidence="5 16" id="KW-0812">Transmembrane</keyword>
<reference evidence="18" key="1">
    <citation type="submission" date="2024-03" db="EMBL/GenBank/DDBJ databases">
        <authorList>
            <consortium name="ELIXIR-Norway"/>
            <consortium name="Elixir Norway"/>
        </authorList>
    </citation>
    <scope>NUCLEOTIDE SEQUENCE</scope>
</reference>
<keyword evidence="12 16" id="KW-0472">Membrane</keyword>
<keyword evidence="2" id="KW-0723">Serine/threonine-protein kinase</keyword>
<accession>A0ABP1BYP8</accession>
<dbReference type="Gene3D" id="1.10.510.10">
    <property type="entry name" value="Transferase(Phosphotransferase) domain 1"/>
    <property type="match status" value="1"/>
</dbReference>
<dbReference type="Gene3D" id="3.80.10.10">
    <property type="entry name" value="Ribonuclease Inhibitor"/>
    <property type="match status" value="3"/>
</dbReference>
<protein>
    <recommendedName>
        <fullName evidence="17">Protein kinase domain-containing protein</fullName>
    </recommendedName>
</protein>
<keyword evidence="6" id="KW-0732">Signal</keyword>
<dbReference type="Proteomes" id="UP001497522">
    <property type="component" value="Chromosome 8"/>
</dbReference>
<comment type="subcellular location">
    <subcellularLocation>
        <location evidence="1">Membrane</location>
        <topology evidence="1">Single-pass membrane protein</topology>
    </subcellularLocation>
</comment>
<evidence type="ECO:0000259" key="17">
    <source>
        <dbReference type="PROSITE" id="PS50011"/>
    </source>
</evidence>
<dbReference type="PANTHER" id="PTHR27000">
    <property type="entry name" value="LEUCINE-RICH REPEAT RECEPTOR-LIKE PROTEIN KINASE FAMILY PROTEIN-RELATED"/>
    <property type="match status" value="1"/>
</dbReference>
<organism evidence="18 19">
    <name type="scientific">Sphagnum jensenii</name>
    <dbReference type="NCBI Taxonomy" id="128206"/>
    <lineage>
        <taxon>Eukaryota</taxon>
        <taxon>Viridiplantae</taxon>
        <taxon>Streptophyta</taxon>
        <taxon>Embryophyta</taxon>
        <taxon>Bryophyta</taxon>
        <taxon>Sphagnophytina</taxon>
        <taxon>Sphagnopsida</taxon>
        <taxon>Sphagnales</taxon>
        <taxon>Sphagnaceae</taxon>
        <taxon>Sphagnum</taxon>
    </lineage>
</organism>
<proteinExistence type="predicted"/>
<sequence length="1031" mass="112052">MNEFCNSKEFLFLSLFSSLSLSLSLRCLLSLSPLIDKASLYMFVRVVTGLLGTAAGWAGSSSSSSHSAIGKLETDLITMCYLIGVQCYKGRVIAINFSNRALRGPIPFSFSLLTGLQALNLSHNSFSGGIPSWLGLLPDLTSLDLSFNCLSGSIPASIGSLANLGVLDLRGNQLSGSIPANLLAIKSLKGISLSGNNISGEIPELLTGGIPFQFGNLQLLKVLRLQRNSLSGSIPLSLGMISSLLVLRLSNNLLNGSIPNSLGMLSSLQVLDLSNNQFSGSLPDELSQLTKLKALYVNHTFISGSIPMSLGNLESLKILSLSSNNLTDLIPSSLGNLGLLLFLDLQSNNLTGFLPPSLCNCILLRFLLLSFNSLQGSLPAWGRTSPFLEEIILPSNNFCGSIPLEWGQLQFLRLIALSFNNLTGSIPESLAHCRWLQQLWLDHNAWTGNLGAWLGNLPNLVALSVANNKLEGQLPSSLANCQYLETVYLGSNAFNGEIPAELGQLPNLVVFSLSFNNLSGSIPLQLGDLALLEGLDLAGNMLSGNLPSQLARLISLRFLLLGQNKFTGTFPTWISQLTKLQALDLSFNSLSGEIPMGLANLENLSFLSFFNVSQNQLTGPIPEQGQFDTFGPDSFSKNLGLCGVPVGRTCGSPMSPPSAQLMNISALVCIVLATGMGTWAVLGLLCWWELSRRRKILTRLLAVHDLVTHEWPTPKDALSINVAMFETLLPKLTLGDLMEATNNFSIENVIGDGGFGTVYKATFKDNRVVAVKRLMGDKTEGEREFLAEMETLGKVKHANIVQLLGYCTFGSDRVLVYEYKCNGNLDLWLHRNAFICAGRTGLNWSTRLKIAQGAARGLVFLHHVCVPHVIHRDIKASNILLDADFNAFIADFGLARLISAYDSHLSTQFAGTVGYIPPEYGQCALASTKGDVYSFGIVLLEILTGKRPTDRFFTDKEDSDLISWVRHSVLQSKILEILDPVLILELDAELRDHELVRVLGLAVWCTEDMRSKRPSMLQISRLLDTIGSQRL</sequence>
<dbReference type="SUPFAM" id="SSF56112">
    <property type="entry name" value="Protein kinase-like (PK-like)"/>
    <property type="match status" value="1"/>
</dbReference>
<dbReference type="PRINTS" id="PR00019">
    <property type="entry name" value="LEURICHRPT"/>
</dbReference>
<evidence type="ECO:0000256" key="9">
    <source>
        <dbReference type="ARBA" id="ARBA00022777"/>
    </source>
</evidence>
<dbReference type="PROSITE" id="PS51450">
    <property type="entry name" value="LRR"/>
    <property type="match status" value="2"/>
</dbReference>
<keyword evidence="11 16" id="KW-1133">Transmembrane helix</keyword>
<keyword evidence="7" id="KW-0677">Repeat</keyword>
<evidence type="ECO:0000256" key="6">
    <source>
        <dbReference type="ARBA" id="ARBA00022729"/>
    </source>
</evidence>
<evidence type="ECO:0000256" key="12">
    <source>
        <dbReference type="ARBA" id="ARBA00023136"/>
    </source>
</evidence>
<feature type="transmembrane region" description="Helical" evidence="16">
    <location>
        <begin position="664"/>
        <end position="690"/>
    </location>
</feature>
<dbReference type="InterPro" id="IPR001245">
    <property type="entry name" value="Ser-Thr/Tyr_kinase_cat_dom"/>
</dbReference>
<dbReference type="InterPro" id="IPR055414">
    <property type="entry name" value="LRR_R13L4/SHOC2-like"/>
</dbReference>
<keyword evidence="10 15" id="KW-0067">ATP-binding</keyword>
<evidence type="ECO:0000256" key="7">
    <source>
        <dbReference type="ARBA" id="ARBA00022737"/>
    </source>
</evidence>
<dbReference type="PROSITE" id="PS50011">
    <property type="entry name" value="PROTEIN_KINASE_DOM"/>
    <property type="match status" value="1"/>
</dbReference>
<evidence type="ECO:0000256" key="4">
    <source>
        <dbReference type="ARBA" id="ARBA00022679"/>
    </source>
</evidence>
<feature type="binding site" evidence="15">
    <location>
        <position position="772"/>
    </location>
    <ligand>
        <name>ATP</name>
        <dbReference type="ChEBI" id="CHEBI:30616"/>
    </ligand>
</feature>
<evidence type="ECO:0000256" key="11">
    <source>
        <dbReference type="ARBA" id="ARBA00022989"/>
    </source>
</evidence>
<evidence type="ECO:0000256" key="2">
    <source>
        <dbReference type="ARBA" id="ARBA00022527"/>
    </source>
</evidence>
<dbReference type="EMBL" id="OZ023709">
    <property type="protein sequence ID" value="CAK9881566.1"/>
    <property type="molecule type" value="Genomic_DNA"/>
</dbReference>
<dbReference type="InterPro" id="IPR003591">
    <property type="entry name" value="Leu-rich_rpt_typical-subtyp"/>
</dbReference>
<dbReference type="InterPro" id="IPR032675">
    <property type="entry name" value="LRR_dom_sf"/>
</dbReference>
<dbReference type="InterPro" id="IPR008271">
    <property type="entry name" value="Ser/Thr_kinase_AS"/>
</dbReference>
<keyword evidence="13" id="KW-0675">Receptor</keyword>
<dbReference type="Pfam" id="PF07714">
    <property type="entry name" value="PK_Tyr_Ser-Thr"/>
    <property type="match status" value="1"/>
</dbReference>
<dbReference type="InterPro" id="IPR000719">
    <property type="entry name" value="Prot_kinase_dom"/>
</dbReference>
<dbReference type="Gene3D" id="3.30.200.20">
    <property type="entry name" value="Phosphorylase Kinase, domain 1"/>
    <property type="match status" value="1"/>
</dbReference>
<evidence type="ECO:0000313" key="18">
    <source>
        <dbReference type="EMBL" id="CAK9881566.1"/>
    </source>
</evidence>
<name>A0ABP1BYP8_9BRYO</name>
<dbReference type="CDD" id="cd14066">
    <property type="entry name" value="STKc_IRAK"/>
    <property type="match status" value="1"/>
</dbReference>
<keyword evidence="19" id="KW-1185">Reference proteome</keyword>
<dbReference type="InterPro" id="IPR001611">
    <property type="entry name" value="Leu-rich_rpt"/>
</dbReference>
<gene>
    <name evidence="18" type="ORF">CSSPJE1EN2_LOCUS22922</name>
</gene>
<dbReference type="Pfam" id="PF23598">
    <property type="entry name" value="LRR_14"/>
    <property type="match status" value="2"/>
</dbReference>
<dbReference type="SUPFAM" id="SSF52058">
    <property type="entry name" value="L domain-like"/>
    <property type="match status" value="1"/>
</dbReference>
<evidence type="ECO:0000256" key="13">
    <source>
        <dbReference type="ARBA" id="ARBA00023170"/>
    </source>
</evidence>
<keyword evidence="4" id="KW-0808">Transferase</keyword>
<dbReference type="InterPro" id="IPR017441">
    <property type="entry name" value="Protein_kinase_ATP_BS"/>
</dbReference>
<dbReference type="InterPro" id="IPR011009">
    <property type="entry name" value="Kinase-like_dom_sf"/>
</dbReference>
<evidence type="ECO:0000256" key="14">
    <source>
        <dbReference type="ARBA" id="ARBA00023180"/>
    </source>
</evidence>
<evidence type="ECO:0000256" key="1">
    <source>
        <dbReference type="ARBA" id="ARBA00004167"/>
    </source>
</evidence>
<evidence type="ECO:0000256" key="10">
    <source>
        <dbReference type="ARBA" id="ARBA00022840"/>
    </source>
</evidence>
<dbReference type="PROSITE" id="PS00108">
    <property type="entry name" value="PROTEIN_KINASE_ST"/>
    <property type="match status" value="1"/>
</dbReference>
<dbReference type="Pfam" id="PF00560">
    <property type="entry name" value="LRR_1"/>
    <property type="match status" value="5"/>
</dbReference>
<dbReference type="PROSITE" id="PS00107">
    <property type="entry name" value="PROTEIN_KINASE_ATP"/>
    <property type="match status" value="1"/>
</dbReference>
<evidence type="ECO:0000256" key="8">
    <source>
        <dbReference type="ARBA" id="ARBA00022741"/>
    </source>
</evidence>
<dbReference type="SMART" id="SM00369">
    <property type="entry name" value="LRR_TYP"/>
    <property type="match status" value="9"/>
</dbReference>
<feature type="domain" description="Protein kinase" evidence="17">
    <location>
        <begin position="744"/>
        <end position="1001"/>
    </location>
</feature>
<keyword evidence="8 15" id="KW-0547">Nucleotide-binding</keyword>
<evidence type="ECO:0000256" key="15">
    <source>
        <dbReference type="PROSITE-ProRule" id="PRU10141"/>
    </source>
</evidence>
<evidence type="ECO:0000256" key="5">
    <source>
        <dbReference type="ARBA" id="ARBA00022692"/>
    </source>
</evidence>
<evidence type="ECO:0000256" key="3">
    <source>
        <dbReference type="ARBA" id="ARBA00022614"/>
    </source>
</evidence>